<sequence>MAEAQIILAHARESGIVAIAQGEEHKRARTALAETGFRRDDDGVYHLPVSGTETMVADLVACAKRHRVTVHTSGRRFIGDAARDLASQLPGRWRTSVQIYSHPSWQEDLVPWIWDSGELGRAIQSERIPYAATLHDAEHGTKLLFVELPGHKQGYLVGAFAPEGLEEGYADPHAPRSIAVPPFPGRAARAVADRFLPAYEQAVHARRTAVIAAALESIRADYGGWQAVVASDRSSDATPLRVAALGAASEEFLDNSWRSFLTVVDHAPPLMVRCRPASSPWPADAETLSRLADAVIAAEGLGVEMALGGSVTPRERRARAWPAVETWLAGGETFLRQARVSAPHRRPALPVSAPIRPLAAGHCAGRNR</sequence>
<organism evidence="1 2">
    <name type="scientific">Streptomyces cavourensis</name>
    <dbReference type="NCBI Taxonomy" id="67258"/>
    <lineage>
        <taxon>Bacteria</taxon>
        <taxon>Bacillati</taxon>
        <taxon>Actinomycetota</taxon>
        <taxon>Actinomycetes</taxon>
        <taxon>Kitasatosporales</taxon>
        <taxon>Streptomycetaceae</taxon>
        <taxon>Streptomyces</taxon>
    </lineage>
</organism>
<protein>
    <submittedName>
        <fullName evidence="1">Uncharacterized protein</fullName>
    </submittedName>
</protein>
<reference evidence="1" key="1">
    <citation type="submission" date="2022-07" db="EMBL/GenBank/DDBJ databases">
        <title>Genomic of Streptomyces cavourensis F2.</title>
        <authorList>
            <person name="Hu S."/>
            <person name="Liang W."/>
        </authorList>
    </citation>
    <scope>NUCLEOTIDE SEQUENCE</scope>
    <source>
        <strain evidence="1">F2</strain>
    </source>
</reference>
<dbReference type="Proteomes" id="UP001058236">
    <property type="component" value="Chromosome"/>
</dbReference>
<evidence type="ECO:0000313" key="2">
    <source>
        <dbReference type="Proteomes" id="UP001058236"/>
    </source>
</evidence>
<evidence type="ECO:0000313" key="1">
    <source>
        <dbReference type="EMBL" id="UTR80729.1"/>
    </source>
</evidence>
<proteinExistence type="predicted"/>
<dbReference type="RefSeq" id="WP_099128682.1">
    <property type="nucleotide sequence ID" value="NZ_CP101397.1"/>
</dbReference>
<keyword evidence="2" id="KW-1185">Reference proteome</keyword>
<name>A0ABY5FAH7_9ACTN</name>
<gene>
    <name evidence="1" type="ORF">NLU04_20735</name>
</gene>
<accession>A0ABY5FAH7</accession>
<dbReference type="EMBL" id="CP101397">
    <property type="protein sequence ID" value="UTR80729.1"/>
    <property type="molecule type" value="Genomic_DNA"/>
</dbReference>